<dbReference type="InterPro" id="IPR013108">
    <property type="entry name" value="Amidohydro_3"/>
</dbReference>
<sequence length="545" mass="61195">MVNKQKKADIVLISNAVFTGLESNPEPKAIAIVNNKIAAVGSKEELQSLIGEETKVLDYGDKLIMPGFHDFHLHAMMGSLALECVNLFEARSEEEAVEMVQQYAEQHPDEPWVIGFMWDSSYWEDKGLPSRFSLDRVFPDRPVVLFHAEGHYSWVNSKALEMANIDKDTKNPSYGTIEKDDNGEPTGILIEEASSLVTEYAYDLPKGKKASLFRNFLKEAASYGVTSVNNLYGTETLSKLDDFELFQEFEENAQLTVRMHLFPQLDGDIDYAKQLREKYQSAKLRVAGLKQFIDGVVTSRTAYMLQPYADQPDTCGHAAFPSDQLKDWVVAADKEEFSIRFHAIGDEAIRLALDVFEEAQKINGARDSRHAIEHIEVINRDDVSRFASLGVIASMQPDHMALSERGVYTERIGKEREKDVFIINTLQKSGAQLALGTDFPIDSLNPMLQIYRAVSRIDSGGKDVWSPDERITVSEALRAYTYGSAFGTFRDHELGTLEAGKLADIAVLDRNIFDVPVEEILDTKVEMTISDGKIIYSKQEQPSFS</sequence>
<keyword evidence="3" id="KW-1185">Reference proteome</keyword>
<dbReference type="InterPro" id="IPR032466">
    <property type="entry name" value="Metal_Hydrolase"/>
</dbReference>
<dbReference type="InterPro" id="IPR033932">
    <property type="entry name" value="YtcJ-like"/>
</dbReference>
<reference evidence="3" key="1">
    <citation type="submission" date="2016-05" db="EMBL/GenBank/DDBJ databases">
        <authorList>
            <person name="Liu B."/>
            <person name="Wang J."/>
            <person name="Zhu Y."/>
            <person name="Liu G."/>
            <person name="Chen Q."/>
            <person name="Chen Z."/>
            <person name="Lan J."/>
            <person name="Che J."/>
            <person name="Ge C."/>
            <person name="Shi H."/>
            <person name="Pan Z."/>
            <person name="Liu X."/>
        </authorList>
    </citation>
    <scope>NUCLEOTIDE SEQUENCE [LARGE SCALE GENOMIC DNA]</scope>
    <source>
        <strain evidence="3">FJAT-27215</strain>
    </source>
</reference>
<dbReference type="PANTHER" id="PTHR22642:SF2">
    <property type="entry name" value="PROTEIN LONG AFTER FAR-RED 3"/>
    <property type="match status" value="1"/>
</dbReference>
<dbReference type="EMBL" id="MAYT01000012">
    <property type="protein sequence ID" value="OCA89118.1"/>
    <property type="molecule type" value="Genomic_DNA"/>
</dbReference>
<dbReference type="Gene3D" id="3.20.20.140">
    <property type="entry name" value="Metal-dependent hydrolases"/>
    <property type="match status" value="1"/>
</dbReference>
<protein>
    <submittedName>
        <fullName evidence="2">Amidohydrolase</fullName>
    </submittedName>
</protein>
<dbReference type="SUPFAM" id="SSF51556">
    <property type="entry name" value="Metallo-dependent hydrolases"/>
    <property type="match status" value="1"/>
</dbReference>
<dbReference type="SUPFAM" id="SSF51338">
    <property type="entry name" value="Composite domain of metallo-dependent hydrolases"/>
    <property type="match status" value="1"/>
</dbReference>
<feature type="domain" description="Amidohydrolase 3" evidence="1">
    <location>
        <begin position="56"/>
        <end position="536"/>
    </location>
</feature>
<dbReference type="RefSeq" id="WP_065410431.1">
    <property type="nucleotide sequence ID" value="NZ_MAYT01000012.1"/>
</dbReference>
<evidence type="ECO:0000313" key="3">
    <source>
        <dbReference type="Proteomes" id="UP000092578"/>
    </source>
</evidence>
<dbReference type="Gene3D" id="2.30.40.10">
    <property type="entry name" value="Urease, subunit C, domain 1"/>
    <property type="match status" value="1"/>
</dbReference>
<evidence type="ECO:0000313" key="2">
    <source>
        <dbReference type="EMBL" id="OCA89118.1"/>
    </source>
</evidence>
<evidence type="ECO:0000259" key="1">
    <source>
        <dbReference type="Pfam" id="PF07969"/>
    </source>
</evidence>
<comment type="caution">
    <text evidence="2">The sequence shown here is derived from an EMBL/GenBank/DDBJ whole genome shotgun (WGS) entry which is preliminary data.</text>
</comment>
<dbReference type="Proteomes" id="UP000092578">
    <property type="component" value="Unassembled WGS sequence"/>
</dbReference>
<organism evidence="2 3">
    <name type="scientific">Pseudobacillus wudalianchiensis</name>
    <dbReference type="NCBI Taxonomy" id="1743143"/>
    <lineage>
        <taxon>Bacteria</taxon>
        <taxon>Bacillati</taxon>
        <taxon>Bacillota</taxon>
        <taxon>Bacilli</taxon>
        <taxon>Bacillales</taxon>
        <taxon>Bacillaceae</taxon>
        <taxon>Pseudobacillus</taxon>
    </lineage>
</organism>
<accession>A0A1B9AZE9</accession>
<proteinExistence type="predicted"/>
<dbReference type="PANTHER" id="PTHR22642">
    <property type="entry name" value="IMIDAZOLONEPROPIONASE"/>
    <property type="match status" value="1"/>
</dbReference>
<dbReference type="InterPro" id="IPR011059">
    <property type="entry name" value="Metal-dep_hydrolase_composite"/>
</dbReference>
<keyword evidence="2" id="KW-0378">Hydrolase</keyword>
<dbReference type="AlphaFoldDB" id="A0A1B9AZE9"/>
<dbReference type="Gene3D" id="3.10.310.70">
    <property type="match status" value="1"/>
</dbReference>
<dbReference type="CDD" id="cd01300">
    <property type="entry name" value="YtcJ_like"/>
    <property type="match status" value="1"/>
</dbReference>
<dbReference type="Pfam" id="PF07969">
    <property type="entry name" value="Amidohydro_3"/>
    <property type="match status" value="1"/>
</dbReference>
<gene>
    <name evidence="2" type="ORF">A8F95_06915</name>
</gene>
<dbReference type="GO" id="GO:0016810">
    <property type="term" value="F:hydrolase activity, acting on carbon-nitrogen (but not peptide) bonds"/>
    <property type="evidence" value="ECO:0007669"/>
    <property type="project" value="InterPro"/>
</dbReference>
<name>A0A1B9AZE9_9BACI</name>